<evidence type="ECO:0000259" key="4">
    <source>
        <dbReference type="PROSITE" id="PS00662"/>
    </source>
</evidence>
<evidence type="ECO:0000256" key="1">
    <source>
        <dbReference type="ARBA" id="ARBA00006611"/>
    </source>
</evidence>
<dbReference type="SUPFAM" id="SSF160246">
    <property type="entry name" value="EspE N-terminal domain-like"/>
    <property type="match status" value="1"/>
</dbReference>
<dbReference type="Proteomes" id="UP000176700">
    <property type="component" value="Unassembled WGS sequence"/>
</dbReference>
<dbReference type="Gene3D" id="3.30.300.160">
    <property type="entry name" value="Type II secretion system, protein E, N-terminal domain"/>
    <property type="match status" value="1"/>
</dbReference>
<dbReference type="InterPro" id="IPR003593">
    <property type="entry name" value="AAA+_ATPase"/>
</dbReference>
<dbReference type="InterPro" id="IPR037257">
    <property type="entry name" value="T2SS_E_N_sf"/>
</dbReference>
<dbReference type="PANTHER" id="PTHR30258">
    <property type="entry name" value="TYPE II SECRETION SYSTEM PROTEIN GSPE-RELATED"/>
    <property type="match status" value="1"/>
</dbReference>
<evidence type="ECO:0000313" key="6">
    <source>
        <dbReference type="Proteomes" id="UP000176700"/>
    </source>
</evidence>
<protein>
    <recommendedName>
        <fullName evidence="4">Bacterial type II secretion system protein E domain-containing protein</fullName>
    </recommendedName>
</protein>
<accession>A0A1G2FZY1</accession>
<dbReference type="Pfam" id="PF00437">
    <property type="entry name" value="T2SSE"/>
    <property type="match status" value="1"/>
</dbReference>
<dbReference type="GO" id="GO:0005524">
    <property type="term" value="F:ATP binding"/>
    <property type="evidence" value="ECO:0007669"/>
    <property type="project" value="UniProtKB-KW"/>
</dbReference>
<dbReference type="PROSITE" id="PS00662">
    <property type="entry name" value="T2SP_E"/>
    <property type="match status" value="1"/>
</dbReference>
<dbReference type="EMBL" id="MHNI01000004">
    <property type="protein sequence ID" value="OGZ43643.1"/>
    <property type="molecule type" value="Genomic_DNA"/>
</dbReference>
<dbReference type="GO" id="GO:0016887">
    <property type="term" value="F:ATP hydrolysis activity"/>
    <property type="evidence" value="ECO:0007669"/>
    <property type="project" value="TreeGrafter"/>
</dbReference>
<dbReference type="InterPro" id="IPR001482">
    <property type="entry name" value="T2SS/T4SS_dom"/>
</dbReference>
<name>A0A1G2FZY1_9BACT</name>
<reference evidence="5 6" key="1">
    <citation type="journal article" date="2016" name="Nat. Commun.">
        <title>Thousands of microbial genomes shed light on interconnected biogeochemical processes in an aquifer system.</title>
        <authorList>
            <person name="Anantharaman K."/>
            <person name="Brown C.T."/>
            <person name="Hug L.A."/>
            <person name="Sharon I."/>
            <person name="Castelle C.J."/>
            <person name="Probst A.J."/>
            <person name="Thomas B.C."/>
            <person name="Singh A."/>
            <person name="Wilkins M.J."/>
            <person name="Karaoz U."/>
            <person name="Brodie E.L."/>
            <person name="Williams K.H."/>
            <person name="Hubbard S.S."/>
            <person name="Banfield J.F."/>
        </authorList>
    </citation>
    <scope>NUCLEOTIDE SEQUENCE [LARGE SCALE GENOMIC DNA]</scope>
</reference>
<gene>
    <name evidence="5" type="ORF">A2W41_04845</name>
</gene>
<organism evidence="5 6">
    <name type="scientific">Candidatus Ryanbacteria bacterium RIFCSPHIGHO2_01_45_13</name>
    <dbReference type="NCBI Taxonomy" id="1802112"/>
    <lineage>
        <taxon>Bacteria</taxon>
        <taxon>Candidatus Ryaniibacteriota</taxon>
    </lineage>
</organism>
<keyword evidence="3" id="KW-0067">ATP-binding</keyword>
<comment type="similarity">
    <text evidence="1">Belongs to the GSP E family.</text>
</comment>
<dbReference type="SMART" id="SM00382">
    <property type="entry name" value="AAA"/>
    <property type="match status" value="1"/>
</dbReference>
<evidence type="ECO:0000256" key="2">
    <source>
        <dbReference type="ARBA" id="ARBA00022741"/>
    </source>
</evidence>
<dbReference type="InterPro" id="IPR027417">
    <property type="entry name" value="P-loop_NTPase"/>
</dbReference>
<comment type="caution">
    <text evidence="5">The sequence shown here is derived from an EMBL/GenBank/DDBJ whole genome shotgun (WGS) entry which is preliminary data.</text>
</comment>
<dbReference type="Gene3D" id="3.40.50.300">
    <property type="entry name" value="P-loop containing nucleotide triphosphate hydrolases"/>
    <property type="match status" value="1"/>
</dbReference>
<proteinExistence type="inferred from homology"/>
<dbReference type="Gene3D" id="3.30.450.90">
    <property type="match status" value="1"/>
</dbReference>
<evidence type="ECO:0000256" key="3">
    <source>
        <dbReference type="ARBA" id="ARBA00022840"/>
    </source>
</evidence>
<evidence type="ECO:0000313" key="5">
    <source>
        <dbReference type="EMBL" id="OGZ43643.1"/>
    </source>
</evidence>
<feature type="domain" description="Bacterial type II secretion system protein E" evidence="4">
    <location>
        <begin position="383"/>
        <end position="397"/>
    </location>
</feature>
<dbReference type="GO" id="GO:0005886">
    <property type="term" value="C:plasma membrane"/>
    <property type="evidence" value="ECO:0007669"/>
    <property type="project" value="TreeGrafter"/>
</dbReference>
<dbReference type="CDD" id="cd01129">
    <property type="entry name" value="PulE-GspE-like"/>
    <property type="match status" value="1"/>
</dbReference>
<dbReference type="Pfam" id="PF05157">
    <property type="entry name" value="MshEN"/>
    <property type="match status" value="1"/>
</dbReference>
<keyword evidence="2" id="KW-0547">Nucleotide-binding</keyword>
<dbReference type="AlphaFoldDB" id="A0A1G2FZY1"/>
<sequence>MPTKTVLDILESQNVITAEEAKSIRQESRESGKSIYDILSQRKVEEAVVVEAKSTLLGIPVWSMEGVKVQYEVLQYIPEESARHYQAVPLAVKEGVLEVGMVSPEDLEAREALQFISSGVNMPFKIFLISPSDFNAVMEEYKGLGGTVTKALGEYQSSLEEGIDLPSMEKLKEQMVLSEEAPVSKMVAVMLRHAIEGRASDVHVEPGKGQLRVRFRVDGVLYTSLFLPMNVHEAIISRVKIMANLKIDEKRAPQDGRFKIVIDGRDVDFRVSTFPTYFGEKVAIRILDPEAGVRELSALGLAGRNLKLTEDALKLPYGLILVTGPTGSGKSTTLYAMLQLINQEKRNILSLEDPIEYNIEGLNQSQVRPEIGYSFASGLRSVLRQDPDVIMVGEIRDNETAQLAIHAALTGHLVLSTLHTNNAIGVIPRLIDMGVDPFLIPSTLVLAIAQRLTRRLCEESRKEIPLTGSTLEKIKKEFDGFPEEVKKKNQLPKHIYEALPSSTCPKGTRGRIGVFEALSMTPALEKIILSDPSESTIAAEAVRQSMITMRQDGLLKAFDGKIGLEALSEVAL</sequence>
<dbReference type="SUPFAM" id="SSF52540">
    <property type="entry name" value="P-loop containing nucleoside triphosphate hydrolases"/>
    <property type="match status" value="1"/>
</dbReference>
<dbReference type="InterPro" id="IPR007831">
    <property type="entry name" value="T2SS_GspE_N"/>
</dbReference>
<dbReference type="PANTHER" id="PTHR30258:SF1">
    <property type="entry name" value="PROTEIN TRANSPORT PROTEIN HOFB HOMOLOG"/>
    <property type="match status" value="1"/>
</dbReference>